<dbReference type="Pfam" id="PF13783">
    <property type="entry name" value="DUF4177"/>
    <property type="match status" value="1"/>
</dbReference>
<dbReference type="InterPro" id="IPR025234">
    <property type="entry name" value="YjzH-like"/>
</dbReference>
<evidence type="ECO:0000313" key="1">
    <source>
        <dbReference type="EMBL" id="MFC6095534.1"/>
    </source>
</evidence>
<accession>A0ABW1PJY7</accession>
<protein>
    <submittedName>
        <fullName evidence="1">DUF4177 domain-containing protein</fullName>
    </submittedName>
</protein>
<dbReference type="Proteomes" id="UP001596287">
    <property type="component" value="Unassembled WGS sequence"/>
</dbReference>
<proteinExistence type="predicted"/>
<name>A0ABW1PJY7_9FLAO</name>
<reference evidence="2" key="1">
    <citation type="journal article" date="2019" name="Int. J. Syst. Evol. Microbiol.">
        <title>The Global Catalogue of Microorganisms (GCM) 10K type strain sequencing project: providing services to taxonomists for standard genome sequencing and annotation.</title>
        <authorList>
            <consortium name="The Broad Institute Genomics Platform"/>
            <consortium name="The Broad Institute Genome Sequencing Center for Infectious Disease"/>
            <person name="Wu L."/>
            <person name="Ma J."/>
        </authorList>
    </citation>
    <scope>NUCLEOTIDE SEQUENCE [LARGE SCALE GENOMIC DNA]</scope>
    <source>
        <strain evidence="2">CCUG 49679</strain>
    </source>
</reference>
<comment type="caution">
    <text evidence="1">The sequence shown here is derived from an EMBL/GenBank/DDBJ whole genome shotgun (WGS) entry which is preliminary data.</text>
</comment>
<dbReference type="RefSeq" id="WP_379790165.1">
    <property type="nucleotide sequence ID" value="NZ_JBHSQB010000003.1"/>
</dbReference>
<keyword evidence="2" id="KW-1185">Reference proteome</keyword>
<sequence length="68" mass="8062">MKKYEYKTVEFEADDSKLSKSMHIDSTEIEQILNNLGEQGWELVNSIDYALNGFTRKVILFFKREKNQ</sequence>
<organism evidence="1 2">
    <name type="scientific">Flavobacterium qiangtangense</name>
    <dbReference type="NCBI Taxonomy" id="1442595"/>
    <lineage>
        <taxon>Bacteria</taxon>
        <taxon>Pseudomonadati</taxon>
        <taxon>Bacteroidota</taxon>
        <taxon>Flavobacteriia</taxon>
        <taxon>Flavobacteriales</taxon>
        <taxon>Flavobacteriaceae</taxon>
        <taxon>Flavobacterium</taxon>
    </lineage>
</organism>
<evidence type="ECO:0000313" key="2">
    <source>
        <dbReference type="Proteomes" id="UP001596287"/>
    </source>
</evidence>
<gene>
    <name evidence="1" type="ORF">ACFPVY_02660</name>
</gene>
<dbReference type="EMBL" id="JBHSQB010000003">
    <property type="protein sequence ID" value="MFC6095534.1"/>
    <property type="molecule type" value="Genomic_DNA"/>
</dbReference>